<proteinExistence type="predicted"/>
<dbReference type="Proteomes" id="UP000735302">
    <property type="component" value="Unassembled WGS sequence"/>
</dbReference>
<accession>A0AAV4BX10</accession>
<organism evidence="1 2">
    <name type="scientific">Plakobranchus ocellatus</name>
    <dbReference type="NCBI Taxonomy" id="259542"/>
    <lineage>
        <taxon>Eukaryota</taxon>
        <taxon>Metazoa</taxon>
        <taxon>Spiralia</taxon>
        <taxon>Lophotrochozoa</taxon>
        <taxon>Mollusca</taxon>
        <taxon>Gastropoda</taxon>
        <taxon>Heterobranchia</taxon>
        <taxon>Euthyneura</taxon>
        <taxon>Panpulmonata</taxon>
        <taxon>Sacoglossa</taxon>
        <taxon>Placobranchoidea</taxon>
        <taxon>Plakobranchidae</taxon>
        <taxon>Plakobranchus</taxon>
    </lineage>
</organism>
<gene>
    <name evidence="1" type="ORF">PoB_005011700</name>
</gene>
<keyword evidence="2" id="KW-1185">Reference proteome</keyword>
<dbReference type="AlphaFoldDB" id="A0AAV4BX10"/>
<evidence type="ECO:0000313" key="1">
    <source>
        <dbReference type="EMBL" id="GFO23612.1"/>
    </source>
</evidence>
<dbReference type="EMBL" id="BLXT01005511">
    <property type="protein sequence ID" value="GFO23612.1"/>
    <property type="molecule type" value="Genomic_DNA"/>
</dbReference>
<reference evidence="1 2" key="1">
    <citation type="journal article" date="2021" name="Elife">
        <title>Chloroplast acquisition without the gene transfer in kleptoplastic sea slugs, Plakobranchus ocellatus.</title>
        <authorList>
            <person name="Maeda T."/>
            <person name="Takahashi S."/>
            <person name="Yoshida T."/>
            <person name="Shimamura S."/>
            <person name="Takaki Y."/>
            <person name="Nagai Y."/>
            <person name="Toyoda A."/>
            <person name="Suzuki Y."/>
            <person name="Arimoto A."/>
            <person name="Ishii H."/>
            <person name="Satoh N."/>
            <person name="Nishiyama T."/>
            <person name="Hasebe M."/>
            <person name="Maruyama T."/>
            <person name="Minagawa J."/>
            <person name="Obokata J."/>
            <person name="Shigenobu S."/>
        </authorList>
    </citation>
    <scope>NUCLEOTIDE SEQUENCE [LARGE SCALE GENOMIC DNA]</scope>
</reference>
<name>A0AAV4BX10_9GAST</name>
<protein>
    <recommendedName>
        <fullName evidence="3">PPM-type phosphatase domain-containing protein</fullName>
    </recommendedName>
</protein>
<sequence>MPRHHGKHNGQGASSKKYLRLDAPQGSVPGILLKTDHLAALGDAKTDHACYSVWCPVNHIALTIKSWSSGSAQTLDK</sequence>
<comment type="caution">
    <text evidence="1">The sequence shown here is derived from an EMBL/GenBank/DDBJ whole genome shotgun (WGS) entry which is preliminary data.</text>
</comment>
<evidence type="ECO:0000313" key="2">
    <source>
        <dbReference type="Proteomes" id="UP000735302"/>
    </source>
</evidence>
<evidence type="ECO:0008006" key="3">
    <source>
        <dbReference type="Google" id="ProtNLM"/>
    </source>
</evidence>